<reference evidence="2" key="1">
    <citation type="journal article" date="2023" name="G3 (Bethesda)">
        <title>A reference genome for the long-term kleptoplast-retaining sea slug Elysia crispata morphotype clarki.</title>
        <authorList>
            <person name="Eastman K.E."/>
            <person name="Pendleton A.L."/>
            <person name="Shaikh M.A."/>
            <person name="Suttiyut T."/>
            <person name="Ogas R."/>
            <person name="Tomko P."/>
            <person name="Gavelis G."/>
            <person name="Widhalm J.R."/>
            <person name="Wisecaver J.H."/>
        </authorList>
    </citation>
    <scope>NUCLEOTIDE SEQUENCE</scope>
    <source>
        <strain evidence="2">ECLA1</strain>
    </source>
</reference>
<protein>
    <submittedName>
        <fullName evidence="2">Uncharacterized protein</fullName>
    </submittedName>
</protein>
<evidence type="ECO:0000256" key="1">
    <source>
        <dbReference type="SAM" id="MobiDB-lite"/>
    </source>
</evidence>
<feature type="region of interest" description="Disordered" evidence="1">
    <location>
        <begin position="1"/>
        <end position="53"/>
    </location>
</feature>
<comment type="caution">
    <text evidence="2">The sequence shown here is derived from an EMBL/GenBank/DDBJ whole genome shotgun (WGS) entry which is preliminary data.</text>
</comment>
<dbReference type="AlphaFoldDB" id="A0AAE0ZWQ4"/>
<gene>
    <name evidence="2" type="ORF">RRG08_023744</name>
</gene>
<organism evidence="2 3">
    <name type="scientific">Elysia crispata</name>
    <name type="common">lettuce slug</name>
    <dbReference type="NCBI Taxonomy" id="231223"/>
    <lineage>
        <taxon>Eukaryota</taxon>
        <taxon>Metazoa</taxon>
        <taxon>Spiralia</taxon>
        <taxon>Lophotrochozoa</taxon>
        <taxon>Mollusca</taxon>
        <taxon>Gastropoda</taxon>
        <taxon>Heterobranchia</taxon>
        <taxon>Euthyneura</taxon>
        <taxon>Panpulmonata</taxon>
        <taxon>Sacoglossa</taxon>
        <taxon>Placobranchoidea</taxon>
        <taxon>Plakobranchidae</taxon>
        <taxon>Elysia</taxon>
    </lineage>
</organism>
<evidence type="ECO:0000313" key="3">
    <source>
        <dbReference type="Proteomes" id="UP001283361"/>
    </source>
</evidence>
<feature type="compositionally biased region" description="Polar residues" evidence="1">
    <location>
        <begin position="19"/>
        <end position="35"/>
    </location>
</feature>
<dbReference type="Proteomes" id="UP001283361">
    <property type="component" value="Unassembled WGS sequence"/>
</dbReference>
<feature type="region of interest" description="Disordered" evidence="1">
    <location>
        <begin position="62"/>
        <end position="81"/>
    </location>
</feature>
<proteinExistence type="predicted"/>
<evidence type="ECO:0000313" key="2">
    <source>
        <dbReference type="EMBL" id="KAK3776391.1"/>
    </source>
</evidence>
<accession>A0AAE0ZWQ4</accession>
<dbReference type="EMBL" id="JAWDGP010003216">
    <property type="protein sequence ID" value="KAK3776391.1"/>
    <property type="molecule type" value="Genomic_DNA"/>
</dbReference>
<name>A0AAE0ZWQ4_9GAST</name>
<sequence length="251" mass="28499">MTSPVTSRERADTVDDGSGQPSETSSTQLPLNNLDQLPDVTKTGSMQTRKRYRKCLQKNNSFFESIRSTRPHNPRRMPSPTVLNRQASVNDEAIDRLPQVEPNPELDNLPTEEEVRQAVKLLSRGKAPGSDAIPAEVYKAEGPVMIQRLTQLFRSIWREEKVATVQGCQYRRHLQEERQPPFLRQLHRHFPPVHSLEDLGSCTAQMSPSTPQTRSPPRKPVGLPRRTWDMTAFLLRANSRKNARNNTATST</sequence>
<keyword evidence="3" id="KW-1185">Reference proteome</keyword>
<feature type="region of interest" description="Disordered" evidence="1">
    <location>
        <begin position="202"/>
        <end position="225"/>
    </location>
</feature>